<dbReference type="KEGG" id="saci:Sinac_4729"/>
<feature type="domain" description="SGNH hydrolase-type esterase" evidence="1">
    <location>
        <begin position="86"/>
        <end position="219"/>
    </location>
</feature>
<name>L0DJ93_SINAD</name>
<dbReference type="PANTHER" id="PTHR14209">
    <property type="entry name" value="ISOAMYL ACETATE-HYDROLYZING ESTERASE 1"/>
    <property type="match status" value="1"/>
</dbReference>
<evidence type="ECO:0000313" key="3">
    <source>
        <dbReference type="Proteomes" id="UP000010798"/>
    </source>
</evidence>
<accession>L0DJ93</accession>
<dbReference type="InterPro" id="IPR036514">
    <property type="entry name" value="SGNH_hydro_sf"/>
</dbReference>
<gene>
    <name evidence="2" type="ordered locus">Sinac_4729</name>
</gene>
<dbReference type="InterPro" id="IPR013830">
    <property type="entry name" value="SGNH_hydro"/>
</dbReference>
<evidence type="ECO:0000313" key="2">
    <source>
        <dbReference type="EMBL" id="AGA28900.1"/>
    </source>
</evidence>
<dbReference type="eggNOG" id="COG2755">
    <property type="taxonomic scope" value="Bacteria"/>
</dbReference>
<dbReference type="EMBL" id="CP003364">
    <property type="protein sequence ID" value="AGA28900.1"/>
    <property type="molecule type" value="Genomic_DNA"/>
</dbReference>
<dbReference type="OrthoDB" id="9815670at2"/>
<dbReference type="Gene3D" id="3.40.50.1110">
    <property type="entry name" value="SGNH hydrolase"/>
    <property type="match status" value="1"/>
</dbReference>
<dbReference type="HOGENOM" id="CLU_743730_0_0_0"/>
<protein>
    <recommendedName>
        <fullName evidence="1">SGNH hydrolase-type esterase domain-containing protein</fullName>
    </recommendedName>
</protein>
<organism evidence="2 3">
    <name type="scientific">Singulisphaera acidiphila (strain ATCC BAA-1392 / DSM 18658 / VKM B-2454 / MOB10)</name>
    <dbReference type="NCBI Taxonomy" id="886293"/>
    <lineage>
        <taxon>Bacteria</taxon>
        <taxon>Pseudomonadati</taxon>
        <taxon>Planctomycetota</taxon>
        <taxon>Planctomycetia</taxon>
        <taxon>Isosphaerales</taxon>
        <taxon>Isosphaeraceae</taxon>
        <taxon>Singulisphaera</taxon>
    </lineage>
</organism>
<dbReference type="Proteomes" id="UP000010798">
    <property type="component" value="Chromosome"/>
</dbReference>
<reference evidence="2 3" key="1">
    <citation type="submission" date="2012-02" db="EMBL/GenBank/DDBJ databases">
        <title>Complete sequence of chromosome of Singulisphaera acidiphila DSM 18658.</title>
        <authorList>
            <consortium name="US DOE Joint Genome Institute (JGI-PGF)"/>
            <person name="Lucas S."/>
            <person name="Copeland A."/>
            <person name="Lapidus A."/>
            <person name="Glavina del Rio T."/>
            <person name="Dalin E."/>
            <person name="Tice H."/>
            <person name="Bruce D."/>
            <person name="Goodwin L."/>
            <person name="Pitluck S."/>
            <person name="Peters L."/>
            <person name="Ovchinnikova G."/>
            <person name="Chertkov O."/>
            <person name="Kyrpides N."/>
            <person name="Mavromatis K."/>
            <person name="Ivanova N."/>
            <person name="Brettin T."/>
            <person name="Detter J.C."/>
            <person name="Han C."/>
            <person name="Larimer F."/>
            <person name="Land M."/>
            <person name="Hauser L."/>
            <person name="Markowitz V."/>
            <person name="Cheng J.-F."/>
            <person name="Hugenholtz P."/>
            <person name="Woyke T."/>
            <person name="Wu D."/>
            <person name="Tindall B."/>
            <person name="Pomrenke H."/>
            <person name="Brambilla E."/>
            <person name="Klenk H.-P."/>
            <person name="Eisen J.A."/>
        </authorList>
    </citation>
    <scope>NUCLEOTIDE SEQUENCE [LARGE SCALE GENOMIC DNA]</scope>
    <source>
        <strain evidence="3">ATCC BAA-1392 / DSM 18658 / VKM B-2454 / MOB10</strain>
    </source>
</reference>
<proteinExistence type="predicted"/>
<dbReference type="AlphaFoldDB" id="L0DJ93"/>
<dbReference type="STRING" id="886293.Sinac_4729"/>
<dbReference type="SUPFAM" id="SSF52266">
    <property type="entry name" value="SGNH hydrolase"/>
    <property type="match status" value="1"/>
</dbReference>
<keyword evidence="3" id="KW-1185">Reference proteome</keyword>
<dbReference type="InterPro" id="IPR045136">
    <property type="entry name" value="Iah1-like"/>
</dbReference>
<sequence>MLRQVCRRSPAWFIPSNVLLALLFLIDVNARAGTPSSPFPFRNGDRVAWIGSSSTKIGVWPQTLEFLLHTRHPELTFAAKKFTTGSGTFATGLQHIDEWLAEFKPTLVFFNYGGNDASGGDEGLPKFLANMEQCVAKAEQSGARVVLLTPQAADVRKSGKVPAEKRQKYAETMITHGREKGWMVVDTHHPLGALQAGAQADDPSYSMLRDKIHLTDSAYVGWGYILYDLLDPHAVASEATLSADGQVTETVNCRLLDVSSSDGELAFTRADKVLPILPPILLPPRKYVPLEARSRYMLKVTGLAPGKYEVTCEKQAIGTVDADALGRGVNLNSLLLDANRKAPWQALAEQIWKGTGLEQVGTTQWRFEIRKK</sequence>
<evidence type="ECO:0000259" key="1">
    <source>
        <dbReference type="Pfam" id="PF13472"/>
    </source>
</evidence>
<dbReference type="GO" id="GO:0016788">
    <property type="term" value="F:hydrolase activity, acting on ester bonds"/>
    <property type="evidence" value="ECO:0007669"/>
    <property type="project" value="UniProtKB-ARBA"/>
</dbReference>
<dbReference type="RefSeq" id="WP_015248014.1">
    <property type="nucleotide sequence ID" value="NC_019892.1"/>
</dbReference>
<dbReference type="PANTHER" id="PTHR14209:SF19">
    <property type="entry name" value="ISOAMYL ACETATE-HYDROLYZING ESTERASE 1 HOMOLOG"/>
    <property type="match status" value="1"/>
</dbReference>
<dbReference type="Pfam" id="PF13472">
    <property type="entry name" value="Lipase_GDSL_2"/>
    <property type="match status" value="1"/>
</dbReference>